<feature type="compositionally biased region" description="Polar residues" evidence="1">
    <location>
        <begin position="173"/>
        <end position="183"/>
    </location>
</feature>
<feature type="compositionally biased region" description="Polar residues" evidence="1">
    <location>
        <begin position="148"/>
        <end position="164"/>
    </location>
</feature>
<feature type="compositionally biased region" description="Low complexity" evidence="1">
    <location>
        <begin position="42"/>
        <end position="60"/>
    </location>
</feature>
<evidence type="ECO:0000313" key="2">
    <source>
        <dbReference type="EMBL" id="KAH7372848.1"/>
    </source>
</evidence>
<dbReference type="Proteomes" id="UP000825935">
    <property type="component" value="Chromosome 17"/>
</dbReference>
<feature type="region of interest" description="Disordered" evidence="1">
    <location>
        <begin position="112"/>
        <end position="196"/>
    </location>
</feature>
<dbReference type="AlphaFoldDB" id="A0A8T2SST9"/>
<evidence type="ECO:0000256" key="1">
    <source>
        <dbReference type="SAM" id="MobiDB-lite"/>
    </source>
</evidence>
<feature type="compositionally biased region" description="Polar residues" evidence="1">
    <location>
        <begin position="124"/>
        <end position="139"/>
    </location>
</feature>
<gene>
    <name evidence="2" type="ORF">KP509_17G024600</name>
</gene>
<keyword evidence="3" id="KW-1185">Reference proteome</keyword>
<reference evidence="2" key="1">
    <citation type="submission" date="2021-08" db="EMBL/GenBank/DDBJ databases">
        <title>WGS assembly of Ceratopteris richardii.</title>
        <authorList>
            <person name="Marchant D.B."/>
            <person name="Chen G."/>
            <person name="Jenkins J."/>
            <person name="Shu S."/>
            <person name="Leebens-Mack J."/>
            <person name="Grimwood J."/>
            <person name="Schmutz J."/>
            <person name="Soltis P."/>
            <person name="Soltis D."/>
            <person name="Chen Z.-H."/>
        </authorList>
    </citation>
    <scope>NUCLEOTIDE SEQUENCE</scope>
    <source>
        <strain evidence="2">Whitten #5841</strain>
        <tissue evidence="2">Leaf</tissue>
    </source>
</reference>
<evidence type="ECO:0000313" key="3">
    <source>
        <dbReference type="Proteomes" id="UP000825935"/>
    </source>
</evidence>
<protein>
    <submittedName>
        <fullName evidence="2">Uncharacterized protein</fullName>
    </submittedName>
</protein>
<sequence>MTMMTQTACNAVFARRTPVPHPSLHYQTPCTHSDEHPRLPTSISDDSVPPSSSSSSRLSVTDALDNGATLSCSLAGLSKTLTAKDVDFLRVYHLQQMAEVRVQNGRRPFAKHCSSRVPQLPNAGPSTCSIANPSSSQQKYQDEKNKVQGKSTSDVVPQIETTTSGDHHRLLSPPSTTIQSNGSIPAHVSISGKTLD</sequence>
<feature type="region of interest" description="Disordered" evidence="1">
    <location>
        <begin position="20"/>
        <end position="60"/>
    </location>
</feature>
<dbReference type="EMBL" id="CM035422">
    <property type="protein sequence ID" value="KAH7372848.1"/>
    <property type="molecule type" value="Genomic_DNA"/>
</dbReference>
<accession>A0A8T2SST9</accession>
<comment type="caution">
    <text evidence="2">The sequence shown here is derived from an EMBL/GenBank/DDBJ whole genome shotgun (WGS) entry which is preliminary data.</text>
</comment>
<name>A0A8T2SST9_CERRI</name>
<organism evidence="2 3">
    <name type="scientific">Ceratopteris richardii</name>
    <name type="common">Triangle waterfern</name>
    <dbReference type="NCBI Taxonomy" id="49495"/>
    <lineage>
        <taxon>Eukaryota</taxon>
        <taxon>Viridiplantae</taxon>
        <taxon>Streptophyta</taxon>
        <taxon>Embryophyta</taxon>
        <taxon>Tracheophyta</taxon>
        <taxon>Polypodiopsida</taxon>
        <taxon>Polypodiidae</taxon>
        <taxon>Polypodiales</taxon>
        <taxon>Pteridineae</taxon>
        <taxon>Pteridaceae</taxon>
        <taxon>Parkerioideae</taxon>
        <taxon>Ceratopteris</taxon>
    </lineage>
</organism>
<proteinExistence type="predicted"/>